<dbReference type="AlphaFoldDB" id="A0A645AH71"/>
<dbReference type="EMBL" id="VSSQ01012862">
    <property type="protein sequence ID" value="MPM50203.1"/>
    <property type="molecule type" value="Genomic_DNA"/>
</dbReference>
<protein>
    <submittedName>
        <fullName evidence="1">Uncharacterized protein</fullName>
    </submittedName>
</protein>
<organism evidence="1">
    <name type="scientific">bioreactor metagenome</name>
    <dbReference type="NCBI Taxonomy" id="1076179"/>
    <lineage>
        <taxon>unclassified sequences</taxon>
        <taxon>metagenomes</taxon>
        <taxon>ecological metagenomes</taxon>
    </lineage>
</organism>
<reference evidence="1" key="1">
    <citation type="submission" date="2019-08" db="EMBL/GenBank/DDBJ databases">
        <authorList>
            <person name="Kucharzyk K."/>
            <person name="Murdoch R.W."/>
            <person name="Higgins S."/>
            <person name="Loffler F."/>
        </authorList>
    </citation>
    <scope>NUCLEOTIDE SEQUENCE</scope>
</reference>
<gene>
    <name evidence="1" type="ORF">SDC9_96939</name>
</gene>
<proteinExistence type="predicted"/>
<evidence type="ECO:0000313" key="1">
    <source>
        <dbReference type="EMBL" id="MPM50203.1"/>
    </source>
</evidence>
<name>A0A645AH71_9ZZZZ</name>
<accession>A0A645AH71</accession>
<comment type="caution">
    <text evidence="1">The sequence shown here is derived from an EMBL/GenBank/DDBJ whole genome shotgun (WGS) entry which is preliminary data.</text>
</comment>
<sequence>MRLAFDLDLLEVETTVEHGFGGFSARQVQRRDQHVGHLDVQEFLLRATGLASRDFHGTDVFTGCALLHQRGKALVKTTTDGQVLPLSLTGAAAAAVCKSTSIGHATSDGLDVQPALVLGIFSFALNAVDLAIDIDHATDALLRGYIGHRVVQTIYCHFLPPKKQGLMINSTDKWGSLRNCLLHRWQLGHQSQGNRQALELVVRPQKELGCVIAWVLFDFLNHNLSRSQGFHCLNGLG</sequence>